<proteinExistence type="inferred from homology"/>
<evidence type="ECO:0000256" key="4">
    <source>
        <dbReference type="ARBA" id="ARBA00023128"/>
    </source>
</evidence>
<dbReference type="EMBL" id="CH991543">
    <property type="protein sequence ID" value="EDQ92291.1"/>
    <property type="molecule type" value="Genomic_DNA"/>
</dbReference>
<dbReference type="CDD" id="cd01425">
    <property type="entry name" value="RPS2"/>
    <property type="match status" value="1"/>
</dbReference>
<gene>
    <name evidence="10" type="ORF">MONBRDRAFT_21836</name>
</gene>
<dbReference type="OMA" id="FQPHHTL"/>
<dbReference type="GO" id="GO:0005743">
    <property type="term" value="C:mitochondrial inner membrane"/>
    <property type="evidence" value="ECO:0007669"/>
    <property type="project" value="UniProtKB-ARBA"/>
</dbReference>
<evidence type="ECO:0000256" key="1">
    <source>
        <dbReference type="ARBA" id="ARBA00004173"/>
    </source>
</evidence>
<dbReference type="InterPro" id="IPR023591">
    <property type="entry name" value="Ribosomal_uS2_flav_dom_sf"/>
</dbReference>
<keyword evidence="5" id="KW-0687">Ribonucleoprotein</keyword>
<evidence type="ECO:0000313" key="10">
    <source>
        <dbReference type="EMBL" id="EDQ92291.1"/>
    </source>
</evidence>
<dbReference type="HAMAP" id="MF_00291_B">
    <property type="entry name" value="Ribosomal_uS2_B"/>
    <property type="match status" value="1"/>
</dbReference>
<dbReference type="FunCoup" id="A9UNR6">
    <property type="interactions" value="636"/>
</dbReference>
<keyword evidence="11" id="KW-1185">Reference proteome</keyword>
<dbReference type="FunFam" id="3.40.50.10490:FF:000026">
    <property type="entry name" value="28S ribosomal protein S2, mitochondrial"/>
    <property type="match status" value="1"/>
</dbReference>
<dbReference type="AlphaFoldDB" id="A9UNR6"/>
<comment type="subcellular location">
    <subcellularLocation>
        <location evidence="1">Mitochondrion</location>
    </subcellularLocation>
</comment>
<organism evidence="10 11">
    <name type="scientific">Monosiga brevicollis</name>
    <name type="common">Choanoflagellate</name>
    <dbReference type="NCBI Taxonomy" id="81824"/>
    <lineage>
        <taxon>Eukaryota</taxon>
        <taxon>Choanoflagellata</taxon>
        <taxon>Craspedida</taxon>
        <taxon>Salpingoecidae</taxon>
        <taxon>Monosiga</taxon>
    </lineage>
</organism>
<dbReference type="GeneID" id="5887610"/>
<dbReference type="RefSeq" id="XP_001742053.1">
    <property type="nucleotide sequence ID" value="XM_001742001.1"/>
</dbReference>
<dbReference type="GO" id="GO:0003735">
    <property type="term" value="F:structural constituent of ribosome"/>
    <property type="evidence" value="ECO:0000318"/>
    <property type="project" value="GO_Central"/>
</dbReference>
<dbReference type="PROSITE" id="PS00962">
    <property type="entry name" value="RIBOSOMAL_S2_1"/>
    <property type="match status" value="1"/>
</dbReference>
<dbReference type="InterPro" id="IPR018130">
    <property type="entry name" value="Ribosomal_uS2_CS"/>
</dbReference>
<evidence type="ECO:0000256" key="6">
    <source>
        <dbReference type="ARBA" id="ARBA00059792"/>
    </source>
</evidence>
<evidence type="ECO:0000256" key="9">
    <source>
        <dbReference type="SAM" id="MobiDB-lite"/>
    </source>
</evidence>
<dbReference type="Pfam" id="PF00318">
    <property type="entry name" value="Ribosomal_S2"/>
    <property type="match status" value="2"/>
</dbReference>
<accession>A9UNR6</accession>
<dbReference type="PANTHER" id="PTHR12534">
    <property type="entry name" value="30S RIBOSOMAL PROTEIN S2 PROKARYOTIC AND ORGANELLAR"/>
    <property type="match status" value="1"/>
</dbReference>
<dbReference type="Proteomes" id="UP000001357">
    <property type="component" value="Unassembled WGS sequence"/>
</dbReference>
<dbReference type="PRINTS" id="PR00395">
    <property type="entry name" value="RIBOSOMALS2"/>
</dbReference>
<dbReference type="InterPro" id="IPR005706">
    <property type="entry name" value="Ribosomal_uS2_bac/mit/plastid"/>
</dbReference>
<dbReference type="NCBIfam" id="TIGR01011">
    <property type="entry name" value="rpsB_bact"/>
    <property type="match status" value="1"/>
</dbReference>
<dbReference type="InterPro" id="IPR001865">
    <property type="entry name" value="Ribosomal_uS2"/>
</dbReference>
<dbReference type="GO" id="GO:0006412">
    <property type="term" value="P:translation"/>
    <property type="evidence" value="ECO:0007669"/>
    <property type="project" value="InterPro"/>
</dbReference>
<protein>
    <recommendedName>
        <fullName evidence="7">Small ribosomal subunit protein uS2m</fullName>
    </recommendedName>
    <alternativeName>
        <fullName evidence="8">28S ribosomal protein S2, mitochondrial</fullName>
    </alternativeName>
</protein>
<keyword evidence="3" id="KW-0689">Ribosomal protein</keyword>
<dbReference type="eggNOG" id="KOG0832">
    <property type="taxonomic scope" value="Eukaryota"/>
</dbReference>
<dbReference type="Gene3D" id="3.40.50.10490">
    <property type="entry name" value="Glucose-6-phosphate isomerase like protein, domain 1"/>
    <property type="match status" value="1"/>
</dbReference>
<feature type="compositionally biased region" description="Low complexity" evidence="9">
    <location>
        <begin position="8"/>
        <end position="22"/>
    </location>
</feature>
<dbReference type="SUPFAM" id="SSF52313">
    <property type="entry name" value="Ribosomal protein S2"/>
    <property type="match status" value="1"/>
</dbReference>
<name>A9UNR6_MONBE</name>
<comment type="function">
    <text evidence="6">Required for mitoribosome formation and stability, and mitochondrial translation.</text>
</comment>
<evidence type="ECO:0000256" key="3">
    <source>
        <dbReference type="ARBA" id="ARBA00022980"/>
    </source>
</evidence>
<evidence type="ECO:0000256" key="5">
    <source>
        <dbReference type="ARBA" id="ARBA00023274"/>
    </source>
</evidence>
<dbReference type="PANTHER" id="PTHR12534:SF0">
    <property type="entry name" value="SMALL RIBOSOMAL SUBUNIT PROTEIN US2M"/>
    <property type="match status" value="1"/>
</dbReference>
<reference evidence="10 11" key="1">
    <citation type="journal article" date="2008" name="Nature">
        <title>The genome of the choanoflagellate Monosiga brevicollis and the origin of metazoans.</title>
        <authorList>
            <consortium name="JGI Sequencing"/>
            <person name="King N."/>
            <person name="Westbrook M.J."/>
            <person name="Young S.L."/>
            <person name="Kuo A."/>
            <person name="Abedin M."/>
            <person name="Chapman J."/>
            <person name="Fairclough S."/>
            <person name="Hellsten U."/>
            <person name="Isogai Y."/>
            <person name="Letunic I."/>
            <person name="Marr M."/>
            <person name="Pincus D."/>
            <person name="Putnam N."/>
            <person name="Rokas A."/>
            <person name="Wright K.J."/>
            <person name="Zuzow R."/>
            <person name="Dirks W."/>
            <person name="Good M."/>
            <person name="Goodstein D."/>
            <person name="Lemons D."/>
            <person name="Li W."/>
            <person name="Lyons J.B."/>
            <person name="Morris A."/>
            <person name="Nichols S."/>
            <person name="Richter D.J."/>
            <person name="Salamov A."/>
            <person name="Bork P."/>
            <person name="Lim W.A."/>
            <person name="Manning G."/>
            <person name="Miller W.T."/>
            <person name="McGinnis W."/>
            <person name="Shapiro H."/>
            <person name="Tjian R."/>
            <person name="Grigoriev I.V."/>
            <person name="Rokhsar D."/>
        </authorList>
    </citation>
    <scope>NUCLEOTIDE SEQUENCE [LARGE SCALE GENOMIC DNA]</scope>
    <source>
        <strain evidence="11">MX1 / ATCC 50154</strain>
    </source>
</reference>
<dbReference type="GO" id="GO:0005763">
    <property type="term" value="C:mitochondrial small ribosomal subunit"/>
    <property type="evidence" value="ECO:0000318"/>
    <property type="project" value="GO_Central"/>
</dbReference>
<evidence type="ECO:0000256" key="8">
    <source>
        <dbReference type="ARBA" id="ARBA00083109"/>
    </source>
</evidence>
<dbReference type="InParanoid" id="A9UNR6"/>
<evidence type="ECO:0000256" key="7">
    <source>
        <dbReference type="ARBA" id="ARBA00071390"/>
    </source>
</evidence>
<dbReference type="STRING" id="81824.A9UNR6"/>
<feature type="region of interest" description="Disordered" evidence="9">
    <location>
        <begin position="1"/>
        <end position="34"/>
    </location>
</feature>
<comment type="similarity">
    <text evidence="2">Belongs to the universal ribosomal protein uS2 family.</text>
</comment>
<dbReference type="KEGG" id="mbr:MONBRDRAFT_21836"/>
<keyword evidence="4" id="KW-0496">Mitochondrion</keyword>
<sequence length="233" mass="25628">MKQGPAWARTASRSMAQAAAATERPQPTAQPHPATRVTIDELFDARVHLGHKRGMWNPKMEPYIYTTLADSHIIDLNVTKAHLEHALELTRRISADGGVVLFVGGRPQFEGLIRHEARRCGEYFVTRKWIGGTLTNNTEARTSHRLVHGVQTLGGLRMPDLILFFCVPVSKVGVKEALDCDIPSVGIIDTDGDPDGVTYVVPGNDDTTQAIEFYVRKFADAVLAGKEAISDEQ</sequence>
<evidence type="ECO:0000256" key="2">
    <source>
        <dbReference type="ARBA" id="ARBA00006242"/>
    </source>
</evidence>
<evidence type="ECO:0000313" key="11">
    <source>
        <dbReference type="Proteomes" id="UP000001357"/>
    </source>
</evidence>